<accession>A0AAJ4XC74</accession>
<dbReference type="AlphaFoldDB" id="A0AAJ4XC74"/>
<gene>
    <name evidence="1" type="ORF">SAMEA4412673_01754</name>
</gene>
<proteinExistence type="predicted"/>
<evidence type="ECO:0000313" key="2">
    <source>
        <dbReference type="Proteomes" id="UP000215355"/>
    </source>
</evidence>
<organism evidence="1 2">
    <name type="scientific">Sphingobacterium mizutaii</name>
    <dbReference type="NCBI Taxonomy" id="1010"/>
    <lineage>
        <taxon>Bacteria</taxon>
        <taxon>Pseudomonadati</taxon>
        <taxon>Bacteroidota</taxon>
        <taxon>Sphingobacteriia</taxon>
        <taxon>Sphingobacteriales</taxon>
        <taxon>Sphingobacteriaceae</taxon>
        <taxon>Sphingobacterium</taxon>
    </lineage>
</organism>
<dbReference type="SUPFAM" id="SSF46785">
    <property type="entry name" value="Winged helix' DNA-binding domain"/>
    <property type="match status" value="1"/>
</dbReference>
<protein>
    <submittedName>
        <fullName evidence="1">Uncharacterized protein</fullName>
    </submittedName>
</protein>
<reference evidence="1 2" key="1">
    <citation type="submission" date="2017-06" db="EMBL/GenBank/DDBJ databases">
        <authorList>
            <consortium name="Pathogen Informatics"/>
        </authorList>
    </citation>
    <scope>NUCLEOTIDE SEQUENCE [LARGE SCALE GENOMIC DNA]</scope>
    <source>
        <strain evidence="1 2">NCTC12149</strain>
    </source>
</reference>
<evidence type="ECO:0000313" key="1">
    <source>
        <dbReference type="EMBL" id="SNV49329.1"/>
    </source>
</evidence>
<dbReference type="Gene3D" id="1.10.10.10">
    <property type="entry name" value="Winged helix-like DNA-binding domain superfamily/Winged helix DNA-binding domain"/>
    <property type="match status" value="1"/>
</dbReference>
<sequence length="109" mass="13264">MTYLRFVECQRKIIRDTNFKGMKMTRNYLDILFFIYEKRSVTISQISRELLHTNYINTYQIICSMNKLGLIKYFRFNENRGKANWILLSDEAKVYIAQISFDYRLHDID</sequence>
<dbReference type="KEGG" id="smiz:4412673_01754"/>
<dbReference type="Proteomes" id="UP000215355">
    <property type="component" value="Chromosome 1"/>
</dbReference>
<dbReference type="InterPro" id="IPR036390">
    <property type="entry name" value="WH_DNA-bd_sf"/>
</dbReference>
<name>A0AAJ4XC74_9SPHI</name>
<dbReference type="EMBL" id="LT906468">
    <property type="protein sequence ID" value="SNV49329.1"/>
    <property type="molecule type" value="Genomic_DNA"/>
</dbReference>
<dbReference type="InterPro" id="IPR036388">
    <property type="entry name" value="WH-like_DNA-bd_sf"/>
</dbReference>